<organism evidence="2 3">
    <name type="scientific">Linum tenue</name>
    <dbReference type="NCBI Taxonomy" id="586396"/>
    <lineage>
        <taxon>Eukaryota</taxon>
        <taxon>Viridiplantae</taxon>
        <taxon>Streptophyta</taxon>
        <taxon>Embryophyta</taxon>
        <taxon>Tracheophyta</taxon>
        <taxon>Spermatophyta</taxon>
        <taxon>Magnoliopsida</taxon>
        <taxon>eudicotyledons</taxon>
        <taxon>Gunneridae</taxon>
        <taxon>Pentapetalae</taxon>
        <taxon>rosids</taxon>
        <taxon>fabids</taxon>
        <taxon>Malpighiales</taxon>
        <taxon>Linaceae</taxon>
        <taxon>Linum</taxon>
    </lineage>
</organism>
<feature type="transmembrane region" description="Helical" evidence="1">
    <location>
        <begin position="97"/>
        <end position="116"/>
    </location>
</feature>
<gene>
    <name evidence="2" type="ORF">LITE_LOCUS44692</name>
</gene>
<name>A0AAV0QRY3_9ROSI</name>
<keyword evidence="1" id="KW-1133">Transmembrane helix</keyword>
<keyword evidence="1" id="KW-0812">Transmembrane</keyword>
<accession>A0AAV0QRY3</accession>
<dbReference type="Proteomes" id="UP001154282">
    <property type="component" value="Unassembled WGS sequence"/>
</dbReference>
<feature type="transmembrane region" description="Helical" evidence="1">
    <location>
        <begin position="254"/>
        <end position="272"/>
    </location>
</feature>
<dbReference type="PANTHER" id="PTHR31963">
    <property type="entry name" value="RAS GUANINE NUCLEOTIDE EXCHANGE FACTOR K"/>
    <property type="match status" value="1"/>
</dbReference>
<feature type="transmembrane region" description="Helical" evidence="1">
    <location>
        <begin position="55"/>
        <end position="77"/>
    </location>
</feature>
<sequence length="445" mass="50331">MAFSEQQQEATLSSSQARLLEIREEEEYSYDTHVSKSLNRLETFLKIFGFCQNSIFTILLSWLSFLLVAVALPLFIFHYFYSSTPNMYEIKSFELEILAFQSLVAAFSLLCISHNLRKYGVRKFLFVDRSHGHCTQLDSEYAKKINDFFYLLAVWLLPCLLVKTAREGIRLVYLPQGPLWQSIAILIALTISWTYSSVIFLSGCTLFNLVCNFQVIRFDNYGKLLEKDLDVSEYIEEHIRLTHYMSKISHRFRIFFVFELLVVTASLFVALVETTGNHGLINLINGADFGVTAIVELVGLVICLHAATRVSHRAQGIVSVATRWHSMATCASNETSSSASQAPISGNGDFMEASVPLSSDFFHHTYSESDLEAVDYVPIPTNTALSTYQKRQSFGTSILMYLMANPGGFTVFGWRIDRALVNTIFFLEVSLAMFVLGKTITFPSQ</sequence>
<evidence type="ECO:0000313" key="2">
    <source>
        <dbReference type="EMBL" id="CAI0548215.1"/>
    </source>
</evidence>
<evidence type="ECO:0008006" key="4">
    <source>
        <dbReference type="Google" id="ProtNLM"/>
    </source>
</evidence>
<reference evidence="2" key="1">
    <citation type="submission" date="2022-08" db="EMBL/GenBank/DDBJ databases">
        <authorList>
            <person name="Gutierrez-Valencia J."/>
        </authorList>
    </citation>
    <scope>NUCLEOTIDE SEQUENCE</scope>
</reference>
<evidence type="ECO:0000256" key="1">
    <source>
        <dbReference type="SAM" id="Phobius"/>
    </source>
</evidence>
<protein>
    <recommendedName>
        <fullName evidence="4">Odorant receptor</fullName>
    </recommendedName>
</protein>
<feature type="transmembrane region" description="Helical" evidence="1">
    <location>
        <begin position="420"/>
        <end position="437"/>
    </location>
</feature>
<dbReference type="AlphaFoldDB" id="A0AAV0QRY3"/>
<feature type="transmembrane region" description="Helical" evidence="1">
    <location>
        <begin position="185"/>
        <end position="210"/>
    </location>
</feature>
<dbReference type="Pfam" id="PF12056">
    <property type="entry name" value="DUF3537"/>
    <property type="match status" value="1"/>
</dbReference>
<keyword evidence="3" id="KW-1185">Reference proteome</keyword>
<feature type="transmembrane region" description="Helical" evidence="1">
    <location>
        <begin position="284"/>
        <end position="307"/>
    </location>
</feature>
<comment type="caution">
    <text evidence="2">The sequence shown here is derived from an EMBL/GenBank/DDBJ whole genome shotgun (WGS) entry which is preliminary data.</text>
</comment>
<proteinExistence type="predicted"/>
<feature type="transmembrane region" description="Helical" evidence="1">
    <location>
        <begin position="394"/>
        <end position="414"/>
    </location>
</feature>
<keyword evidence="1" id="KW-0472">Membrane</keyword>
<dbReference type="PANTHER" id="PTHR31963:SF28">
    <property type="entry name" value="GUSTATORY RECEPTOR"/>
    <property type="match status" value="1"/>
</dbReference>
<feature type="transmembrane region" description="Helical" evidence="1">
    <location>
        <begin position="148"/>
        <end position="165"/>
    </location>
</feature>
<dbReference type="InterPro" id="IPR021924">
    <property type="entry name" value="DUF3537"/>
</dbReference>
<evidence type="ECO:0000313" key="3">
    <source>
        <dbReference type="Proteomes" id="UP001154282"/>
    </source>
</evidence>
<dbReference type="EMBL" id="CAMGYJ010000010">
    <property type="protein sequence ID" value="CAI0548215.1"/>
    <property type="molecule type" value="Genomic_DNA"/>
</dbReference>